<dbReference type="RefSeq" id="WP_009539078.1">
    <property type="nucleotide sequence ID" value="NZ_ANHY01000003.1"/>
</dbReference>
<dbReference type="Pfam" id="PF13462">
    <property type="entry name" value="Thioredoxin_4"/>
    <property type="match status" value="1"/>
</dbReference>
<evidence type="ECO:0000313" key="10">
    <source>
        <dbReference type="Proteomes" id="UP000009881"/>
    </source>
</evidence>
<feature type="chain" id="PRO_5003931298" evidence="7">
    <location>
        <begin position="22"/>
        <end position="196"/>
    </location>
</feature>
<dbReference type="InterPro" id="IPR013766">
    <property type="entry name" value="Thioredoxin_domain"/>
</dbReference>
<dbReference type="PANTHER" id="PTHR13887:SF14">
    <property type="entry name" value="DISULFIDE BOND FORMATION PROTEIN D"/>
    <property type="match status" value="1"/>
</dbReference>
<dbReference type="Gene3D" id="1.10.40.80">
    <property type="match status" value="1"/>
</dbReference>
<accession>K9H2X1</accession>
<keyword evidence="6" id="KW-0676">Redox-active center</keyword>
<keyword evidence="10" id="KW-1185">Reference proteome</keyword>
<evidence type="ECO:0000313" key="9">
    <source>
        <dbReference type="EMBL" id="EKV32590.1"/>
    </source>
</evidence>
<dbReference type="InterPro" id="IPR036249">
    <property type="entry name" value="Thioredoxin-like_sf"/>
</dbReference>
<dbReference type="PROSITE" id="PS00194">
    <property type="entry name" value="THIOREDOXIN_1"/>
    <property type="match status" value="1"/>
</dbReference>
<evidence type="ECO:0000256" key="2">
    <source>
        <dbReference type="ARBA" id="ARBA00005791"/>
    </source>
</evidence>
<proteinExistence type="inferred from homology"/>
<comment type="function">
    <text evidence="1">May be required for disulfide bond formation in some proteins.</text>
</comment>
<protein>
    <submittedName>
        <fullName evidence="9">Periplasmic thiol disulfide interchange protein DsbA</fullName>
    </submittedName>
</protein>
<keyword evidence="5" id="KW-1015">Disulfide bond</keyword>
<dbReference type="InterPro" id="IPR012336">
    <property type="entry name" value="Thioredoxin-like_fold"/>
</dbReference>
<evidence type="ECO:0000256" key="6">
    <source>
        <dbReference type="ARBA" id="ARBA00023284"/>
    </source>
</evidence>
<feature type="domain" description="Thioredoxin" evidence="8">
    <location>
        <begin position="14"/>
        <end position="196"/>
    </location>
</feature>
<feature type="signal peptide" evidence="7">
    <location>
        <begin position="1"/>
        <end position="21"/>
    </location>
</feature>
<keyword evidence="3 7" id="KW-0732">Signal</keyword>
<name>K9H2X1_9PROT</name>
<dbReference type="PATRIC" id="fig|1238182.3.peg.629"/>
<dbReference type="SUPFAM" id="SSF52833">
    <property type="entry name" value="Thioredoxin-like"/>
    <property type="match status" value="1"/>
</dbReference>
<dbReference type="PANTHER" id="PTHR13887">
    <property type="entry name" value="GLUTATHIONE S-TRANSFERASE KAPPA"/>
    <property type="match status" value="1"/>
</dbReference>
<dbReference type="GO" id="GO:0015036">
    <property type="term" value="F:disulfide oxidoreductase activity"/>
    <property type="evidence" value="ECO:0007669"/>
    <property type="project" value="UniProtKB-ARBA"/>
</dbReference>
<comment type="caution">
    <text evidence="9">The sequence shown here is derived from an EMBL/GenBank/DDBJ whole genome shotgun (WGS) entry which is preliminary data.</text>
</comment>
<evidence type="ECO:0000256" key="3">
    <source>
        <dbReference type="ARBA" id="ARBA00022729"/>
    </source>
</evidence>
<reference evidence="9 10" key="1">
    <citation type="journal article" date="2013" name="Genome Announc.">
        <title>Draft Genome Sequence of an Alphaproteobacterium, Caenispirillum salinarum AK4(T), Isolated from a Solar Saltern.</title>
        <authorList>
            <person name="Khatri I."/>
            <person name="Singh A."/>
            <person name="Korpole S."/>
            <person name="Pinnaka A.K."/>
            <person name="Subramanian S."/>
        </authorList>
    </citation>
    <scope>NUCLEOTIDE SEQUENCE [LARGE SCALE GENOMIC DNA]</scope>
    <source>
        <strain evidence="9 10">AK4</strain>
    </source>
</reference>
<dbReference type="InterPro" id="IPR017937">
    <property type="entry name" value="Thioredoxin_CS"/>
</dbReference>
<evidence type="ECO:0000256" key="1">
    <source>
        <dbReference type="ARBA" id="ARBA00003565"/>
    </source>
</evidence>
<dbReference type="OrthoDB" id="8478320at2"/>
<comment type="similarity">
    <text evidence="2">Belongs to the thioredoxin family. DsbA subfamily.</text>
</comment>
<sequence length="196" mass="21253">MNRIAFLFAAFILVLAGPAAAQSDLATKEYQERVMGDPDAPVTILEYSSLTCGHCANFHADVLPEVKEKYIETGKAKLVFRDFPLDPLAAAAALVARCVPEQNYFPFLETLFAGQENWTRSQEPLKAIQGYARLAGLSAEGLEACLNNEGLFNTIQQVKQEGQQEYGISGTPTLIVNGEVLPAYTALPDALAEAVE</sequence>
<dbReference type="PROSITE" id="PS51352">
    <property type="entry name" value="THIOREDOXIN_2"/>
    <property type="match status" value="1"/>
</dbReference>
<organism evidence="9 10">
    <name type="scientific">Caenispirillum salinarum AK4</name>
    <dbReference type="NCBI Taxonomy" id="1238182"/>
    <lineage>
        <taxon>Bacteria</taxon>
        <taxon>Pseudomonadati</taxon>
        <taxon>Pseudomonadota</taxon>
        <taxon>Alphaproteobacteria</taxon>
        <taxon>Rhodospirillales</taxon>
        <taxon>Novispirillaceae</taxon>
        <taxon>Caenispirillum</taxon>
    </lineage>
</organism>
<dbReference type="Gene3D" id="3.40.30.10">
    <property type="entry name" value="Glutaredoxin"/>
    <property type="match status" value="1"/>
</dbReference>
<dbReference type="STRING" id="1238182.C882_2669"/>
<dbReference type="Proteomes" id="UP000009881">
    <property type="component" value="Unassembled WGS sequence"/>
</dbReference>
<evidence type="ECO:0000256" key="7">
    <source>
        <dbReference type="SAM" id="SignalP"/>
    </source>
</evidence>
<evidence type="ECO:0000256" key="5">
    <source>
        <dbReference type="ARBA" id="ARBA00023157"/>
    </source>
</evidence>
<evidence type="ECO:0000256" key="4">
    <source>
        <dbReference type="ARBA" id="ARBA00023002"/>
    </source>
</evidence>
<gene>
    <name evidence="9" type="ORF">C882_2669</name>
</gene>
<dbReference type="EMBL" id="ANHY01000003">
    <property type="protein sequence ID" value="EKV32590.1"/>
    <property type="molecule type" value="Genomic_DNA"/>
</dbReference>
<evidence type="ECO:0000259" key="8">
    <source>
        <dbReference type="PROSITE" id="PS51352"/>
    </source>
</evidence>
<keyword evidence="4" id="KW-0560">Oxidoreductase</keyword>
<dbReference type="AlphaFoldDB" id="K9H2X1"/>
<dbReference type="eggNOG" id="COG1651">
    <property type="taxonomic scope" value="Bacteria"/>
</dbReference>